<dbReference type="EC" id="1.1.1.169" evidence="4"/>
<evidence type="ECO:0000313" key="8">
    <source>
        <dbReference type="Proteomes" id="UP000824201"/>
    </source>
</evidence>
<dbReference type="Gene3D" id="1.10.1040.10">
    <property type="entry name" value="N-(1-d-carboxylethyl)-l-norvaline Dehydrogenase, domain 2"/>
    <property type="match status" value="1"/>
</dbReference>
<comment type="catalytic activity">
    <reaction evidence="4">
        <text>(R)-pantoate + NADP(+) = 2-dehydropantoate + NADPH + H(+)</text>
        <dbReference type="Rhea" id="RHEA:16233"/>
        <dbReference type="ChEBI" id="CHEBI:11561"/>
        <dbReference type="ChEBI" id="CHEBI:15378"/>
        <dbReference type="ChEBI" id="CHEBI:15980"/>
        <dbReference type="ChEBI" id="CHEBI:57783"/>
        <dbReference type="ChEBI" id="CHEBI:58349"/>
        <dbReference type="EC" id="1.1.1.169"/>
    </reaction>
</comment>
<reference evidence="7" key="2">
    <citation type="journal article" date="2021" name="PeerJ">
        <title>Extensive microbial diversity within the chicken gut microbiome revealed by metagenomics and culture.</title>
        <authorList>
            <person name="Gilroy R."/>
            <person name="Ravi A."/>
            <person name="Getino M."/>
            <person name="Pursley I."/>
            <person name="Horton D.L."/>
            <person name="Alikhan N.F."/>
            <person name="Baker D."/>
            <person name="Gharbi K."/>
            <person name="Hall N."/>
            <person name="Watson M."/>
            <person name="Adriaenssens E.M."/>
            <person name="Foster-Nyarko E."/>
            <person name="Jarju S."/>
            <person name="Secka A."/>
            <person name="Antonio M."/>
            <person name="Oren A."/>
            <person name="Chaudhuri R.R."/>
            <person name="La Ragione R."/>
            <person name="Hildebrand F."/>
            <person name="Pallen M.J."/>
        </authorList>
    </citation>
    <scope>NUCLEOTIDE SEQUENCE</scope>
    <source>
        <strain evidence="7">ChiW13-3771</strain>
    </source>
</reference>
<dbReference type="EMBL" id="DVHN01000102">
    <property type="protein sequence ID" value="HIR88897.1"/>
    <property type="molecule type" value="Genomic_DNA"/>
</dbReference>
<dbReference type="InterPro" id="IPR008927">
    <property type="entry name" value="6-PGluconate_DH-like_C_sf"/>
</dbReference>
<dbReference type="InterPro" id="IPR051402">
    <property type="entry name" value="KPR-Related"/>
</dbReference>
<dbReference type="AlphaFoldDB" id="A0A9D1EEE7"/>
<dbReference type="GO" id="GO:0015940">
    <property type="term" value="P:pantothenate biosynthetic process"/>
    <property type="evidence" value="ECO:0007669"/>
    <property type="project" value="UniProtKB-KW"/>
</dbReference>
<organism evidence="7 8">
    <name type="scientific">Candidatus Fimimorpha faecalis</name>
    <dbReference type="NCBI Taxonomy" id="2840824"/>
    <lineage>
        <taxon>Bacteria</taxon>
        <taxon>Bacillati</taxon>
        <taxon>Bacillota</taxon>
        <taxon>Clostridia</taxon>
        <taxon>Eubacteriales</taxon>
        <taxon>Candidatus Fimimorpha</taxon>
    </lineage>
</organism>
<evidence type="ECO:0000256" key="3">
    <source>
        <dbReference type="ARBA" id="ARBA00023002"/>
    </source>
</evidence>
<dbReference type="GO" id="GO:0008677">
    <property type="term" value="F:2-dehydropantoate 2-reductase activity"/>
    <property type="evidence" value="ECO:0007669"/>
    <property type="project" value="UniProtKB-EC"/>
</dbReference>
<dbReference type="InterPro" id="IPR013328">
    <property type="entry name" value="6PGD_dom2"/>
</dbReference>
<accession>A0A9D1EEE7</accession>
<dbReference type="NCBIfam" id="TIGR00745">
    <property type="entry name" value="apbA_panE"/>
    <property type="match status" value="1"/>
</dbReference>
<dbReference type="SUPFAM" id="SSF48179">
    <property type="entry name" value="6-phosphogluconate dehydrogenase C-terminal domain-like"/>
    <property type="match status" value="1"/>
</dbReference>
<dbReference type="PANTHER" id="PTHR21708">
    <property type="entry name" value="PROBABLE 2-DEHYDROPANTOATE 2-REDUCTASE"/>
    <property type="match status" value="1"/>
</dbReference>
<sequence>MKQIRTAAIVGLGAIGGVVAPGLELALGHENLRVIAGGKRKERLENGIIINNKIWKFSVVDPKESTTPADFVIFAVKNTQLKQAVEDARNQIGSDTIVMSLLNGVESEEYLEENFYPENVLYSIIRIPALNINGKISYPLKAKGISFNAKDNNKENENVLAVKRLFEMAHIAHEVAEDIHYTMWYKFMTNVSENQIAAILGMPYRAFQVSEHINVIREMVSREVIAIANAAGIGLSDKELVQQKEYLMKMIPYGKPSTLQDLEAGKKTEVDYFAGAVIRLGKKYHVPTPYNELFYHMIHALEEKTEILDSIDQPN</sequence>
<keyword evidence="4" id="KW-0566">Pantothenate biosynthesis</keyword>
<protein>
    <recommendedName>
        <fullName evidence="4">2-dehydropantoate 2-reductase</fullName>
        <ecNumber evidence="4">1.1.1.169</ecNumber>
    </recommendedName>
    <alternativeName>
        <fullName evidence="4">Ketopantoate reductase</fullName>
    </alternativeName>
</protein>
<comment type="pathway">
    <text evidence="4">Cofactor biosynthesis; (R)-pantothenate biosynthesis; (R)-pantoate from 3-methyl-2-oxobutanoate: step 2/2.</text>
</comment>
<dbReference type="InterPro" id="IPR036291">
    <property type="entry name" value="NAD(P)-bd_dom_sf"/>
</dbReference>
<feature type="domain" description="Ketopantoate reductase N-terminal" evidence="5">
    <location>
        <begin position="8"/>
        <end position="133"/>
    </location>
</feature>
<proteinExistence type="inferred from homology"/>
<reference evidence="7" key="1">
    <citation type="submission" date="2020-10" db="EMBL/GenBank/DDBJ databases">
        <authorList>
            <person name="Gilroy R."/>
        </authorList>
    </citation>
    <scope>NUCLEOTIDE SEQUENCE</scope>
    <source>
        <strain evidence="7">ChiW13-3771</strain>
    </source>
</reference>
<comment type="similarity">
    <text evidence="1 4">Belongs to the ketopantoate reductase family.</text>
</comment>
<name>A0A9D1EEE7_9FIRM</name>
<feature type="domain" description="Ketopantoate reductase C-terminal" evidence="6">
    <location>
        <begin position="178"/>
        <end position="302"/>
    </location>
</feature>
<keyword evidence="3 4" id="KW-0560">Oxidoreductase</keyword>
<dbReference type="Gene3D" id="3.40.50.720">
    <property type="entry name" value="NAD(P)-binding Rossmann-like Domain"/>
    <property type="match status" value="1"/>
</dbReference>
<dbReference type="PANTHER" id="PTHR21708:SF26">
    <property type="entry name" value="2-DEHYDROPANTOATE 2-REDUCTASE"/>
    <property type="match status" value="1"/>
</dbReference>
<dbReference type="SUPFAM" id="SSF51735">
    <property type="entry name" value="NAD(P)-binding Rossmann-fold domains"/>
    <property type="match status" value="1"/>
</dbReference>
<dbReference type="Proteomes" id="UP000824201">
    <property type="component" value="Unassembled WGS sequence"/>
</dbReference>
<dbReference type="InterPro" id="IPR013332">
    <property type="entry name" value="KPR_N"/>
</dbReference>
<evidence type="ECO:0000313" key="7">
    <source>
        <dbReference type="EMBL" id="HIR88897.1"/>
    </source>
</evidence>
<dbReference type="Pfam" id="PF08546">
    <property type="entry name" value="ApbA_C"/>
    <property type="match status" value="1"/>
</dbReference>
<dbReference type="InterPro" id="IPR013752">
    <property type="entry name" value="KPA_reductase"/>
</dbReference>
<comment type="function">
    <text evidence="4">Catalyzes the NADPH-dependent reduction of ketopantoate into pantoic acid.</text>
</comment>
<keyword evidence="2 4" id="KW-0521">NADP</keyword>
<gene>
    <name evidence="7" type="ORF">IAC96_08120</name>
</gene>
<dbReference type="InterPro" id="IPR003710">
    <property type="entry name" value="ApbA"/>
</dbReference>
<comment type="caution">
    <text evidence="7">The sequence shown here is derived from an EMBL/GenBank/DDBJ whole genome shotgun (WGS) entry which is preliminary data.</text>
</comment>
<dbReference type="Pfam" id="PF02558">
    <property type="entry name" value="ApbA"/>
    <property type="match status" value="1"/>
</dbReference>
<evidence type="ECO:0000256" key="1">
    <source>
        <dbReference type="ARBA" id="ARBA00007870"/>
    </source>
</evidence>
<dbReference type="GO" id="GO:0005737">
    <property type="term" value="C:cytoplasm"/>
    <property type="evidence" value="ECO:0007669"/>
    <property type="project" value="TreeGrafter"/>
</dbReference>
<evidence type="ECO:0000256" key="2">
    <source>
        <dbReference type="ARBA" id="ARBA00022857"/>
    </source>
</evidence>
<evidence type="ECO:0000259" key="5">
    <source>
        <dbReference type="Pfam" id="PF02558"/>
    </source>
</evidence>
<evidence type="ECO:0000259" key="6">
    <source>
        <dbReference type="Pfam" id="PF08546"/>
    </source>
</evidence>
<evidence type="ECO:0000256" key="4">
    <source>
        <dbReference type="RuleBase" id="RU362068"/>
    </source>
</evidence>